<evidence type="ECO:0000256" key="9">
    <source>
        <dbReference type="ARBA" id="ARBA00022840"/>
    </source>
</evidence>
<feature type="transmembrane region" description="Helical" evidence="17">
    <location>
        <begin position="362"/>
        <end position="383"/>
    </location>
</feature>
<dbReference type="Gene3D" id="3.40.1110.10">
    <property type="entry name" value="Calcium-transporting ATPase, cytoplasmic domain N"/>
    <property type="match status" value="1"/>
</dbReference>
<dbReference type="GO" id="GO:0016887">
    <property type="term" value="F:ATP hydrolysis activity"/>
    <property type="evidence" value="ECO:0007669"/>
    <property type="project" value="InterPro"/>
</dbReference>
<keyword evidence="14" id="KW-0406">Ion transport</keyword>
<dbReference type="STRING" id="1434123.MSVAZ_2475"/>
<evidence type="ECO:0000256" key="2">
    <source>
        <dbReference type="ARBA" id="ARBA00006024"/>
    </source>
</evidence>
<evidence type="ECO:0000256" key="10">
    <source>
        <dbReference type="ARBA" id="ARBA00022842"/>
    </source>
</evidence>
<dbReference type="Pfam" id="PF00403">
    <property type="entry name" value="HMA"/>
    <property type="match status" value="3"/>
</dbReference>
<dbReference type="GO" id="GO:0043682">
    <property type="term" value="F:P-type divalent copper transporter activity"/>
    <property type="evidence" value="ECO:0007669"/>
    <property type="project" value="TreeGrafter"/>
</dbReference>
<dbReference type="Gene3D" id="2.70.150.10">
    <property type="entry name" value="Calcium-transporting ATPase, cytoplasmic transduction domain A"/>
    <property type="match status" value="1"/>
</dbReference>
<keyword evidence="19" id="KW-0378">Hydrolase</keyword>
<keyword evidence="20" id="KW-1185">Reference proteome</keyword>
<evidence type="ECO:0000256" key="3">
    <source>
        <dbReference type="ARBA" id="ARBA00022448"/>
    </source>
</evidence>
<evidence type="ECO:0000256" key="16">
    <source>
        <dbReference type="SAM" id="MobiDB-lite"/>
    </source>
</evidence>
<dbReference type="SUPFAM" id="SSF81665">
    <property type="entry name" value="Calcium ATPase, transmembrane domain M"/>
    <property type="match status" value="1"/>
</dbReference>
<dbReference type="GO" id="GO:0005507">
    <property type="term" value="F:copper ion binding"/>
    <property type="evidence" value="ECO:0007669"/>
    <property type="project" value="InterPro"/>
</dbReference>
<organism evidence="19 20">
    <name type="scientific">Methanosarcina vacuolata Z-761</name>
    <dbReference type="NCBI Taxonomy" id="1434123"/>
    <lineage>
        <taxon>Archaea</taxon>
        <taxon>Methanobacteriati</taxon>
        <taxon>Methanobacteriota</taxon>
        <taxon>Stenosarchaea group</taxon>
        <taxon>Methanomicrobia</taxon>
        <taxon>Methanosarcinales</taxon>
        <taxon>Methanosarcinaceae</taxon>
        <taxon>Methanosarcina</taxon>
    </lineage>
</organism>
<dbReference type="EC" id="3.6.3.4" evidence="19"/>
<dbReference type="Pfam" id="PF00122">
    <property type="entry name" value="E1-E2_ATPase"/>
    <property type="match status" value="1"/>
</dbReference>
<dbReference type="EMBL" id="CP009520">
    <property type="protein sequence ID" value="AKB44744.1"/>
    <property type="molecule type" value="Genomic_DNA"/>
</dbReference>
<dbReference type="InterPro" id="IPR018303">
    <property type="entry name" value="ATPase_P-typ_P_site"/>
</dbReference>
<feature type="transmembrane region" description="Helical" evidence="17">
    <location>
        <begin position="323"/>
        <end position="341"/>
    </location>
</feature>
<dbReference type="Gene3D" id="3.30.70.100">
    <property type="match status" value="3"/>
</dbReference>
<protein>
    <submittedName>
        <fullName evidence="19">Lead, cadmium, zinc and mercury transporting ATPase</fullName>
        <ecNumber evidence="19">3.6.3.3</ecNumber>
        <ecNumber evidence="19">3.6.3.4</ecNumber>
        <ecNumber evidence="19">3.6.3.5</ecNumber>
    </submittedName>
</protein>
<keyword evidence="15 17" id="KW-0472">Membrane</keyword>
<keyword evidence="13" id="KW-0186">Copper</keyword>
<dbReference type="SFLD" id="SFLDG00002">
    <property type="entry name" value="C1.7:_P-type_atpase_like"/>
    <property type="match status" value="1"/>
</dbReference>
<feature type="transmembrane region" description="Helical" evidence="17">
    <location>
        <begin position="389"/>
        <end position="408"/>
    </location>
</feature>
<keyword evidence="9" id="KW-0067">ATP-binding</keyword>
<proteinExistence type="inferred from homology"/>
<dbReference type="PATRIC" id="fig|1434123.4.peg.3025"/>
<dbReference type="SUPFAM" id="SSF56784">
    <property type="entry name" value="HAD-like"/>
    <property type="match status" value="1"/>
</dbReference>
<dbReference type="PROSITE" id="PS00154">
    <property type="entry name" value="ATPASE_E1_E2"/>
    <property type="match status" value="1"/>
</dbReference>
<reference evidence="19 20" key="1">
    <citation type="submission" date="2014-07" db="EMBL/GenBank/DDBJ databases">
        <title>Methanogenic archaea and the global carbon cycle.</title>
        <authorList>
            <person name="Henriksen J.R."/>
            <person name="Luke J."/>
            <person name="Reinhart S."/>
            <person name="Benedict M.N."/>
            <person name="Youngblut N.D."/>
            <person name="Metcalf M.E."/>
            <person name="Whitaker R.J."/>
            <person name="Metcalf W.W."/>
        </authorList>
    </citation>
    <scope>NUCLEOTIDE SEQUENCE [LARGE SCALE GENOMIC DNA]</scope>
    <source>
        <strain evidence="19 20">Z-761</strain>
    </source>
</reference>
<feature type="transmembrane region" description="Helical" evidence="17">
    <location>
        <begin position="899"/>
        <end position="918"/>
    </location>
</feature>
<dbReference type="InterPro" id="IPR044492">
    <property type="entry name" value="P_typ_ATPase_HD_dom"/>
</dbReference>
<dbReference type="InterPro" id="IPR006121">
    <property type="entry name" value="HMA_dom"/>
</dbReference>
<dbReference type="KEGG" id="mvc:MSVAZ_2475"/>
<dbReference type="RefSeq" id="WP_048121647.1">
    <property type="nucleotide sequence ID" value="NZ_CP009520.1"/>
</dbReference>
<dbReference type="SUPFAM" id="SSF81653">
    <property type="entry name" value="Calcium ATPase, transduction domain A"/>
    <property type="match status" value="1"/>
</dbReference>
<dbReference type="NCBIfam" id="TIGR01494">
    <property type="entry name" value="ATPase_P-type"/>
    <property type="match status" value="1"/>
</dbReference>
<dbReference type="InterPro" id="IPR023298">
    <property type="entry name" value="ATPase_P-typ_TM_dom_sf"/>
</dbReference>
<keyword evidence="8" id="KW-0187">Copper transport</keyword>
<dbReference type="NCBIfam" id="TIGR01511">
    <property type="entry name" value="ATPase-IB1_Cu"/>
    <property type="match status" value="1"/>
</dbReference>
<dbReference type="AlphaFoldDB" id="A0A0E3Q768"/>
<feature type="transmembrane region" description="Helical" evidence="17">
    <location>
        <begin position="930"/>
        <end position="948"/>
    </location>
</feature>
<feature type="region of interest" description="Disordered" evidence="16">
    <location>
        <begin position="86"/>
        <end position="110"/>
    </location>
</feature>
<keyword evidence="12 17" id="KW-1133">Transmembrane helix</keyword>
<sequence length="955" mass="102298">MEVTIKVYDMTCGHCQKRVADAISSLEGVETVDVNLESESATVSFDPEKVSLDDIKAAIQKAGYPTEGENEAKKEAGVEVPEITEVEGETSKTAEPVLEGPEGPEEVPQTCPLTETCELPEEEPGISSLKTGRKEITLGVSGMTCSACALNIERVLKKKAGVYSVVVNLELGRANVIFEPSLISPKEIGETIESIGYKVEKDTVTLNLEGMSCASCAANIEKVLNRTEGVISASVNFPLEKAVVEFDSSRVSVREIIAAVQGIGYGAFVKTEAVEYEDREQMSRDAEIRRQRNNLIIALVLGIPIGLGNMSMMFPFLSFVPDFLSNHIVLFILSTLVLLFPGRQFFVGTIKGFKYGVTDMNLLIAAGTGSAYLISVAATFLDLGPGYNSLYYDTVAFLIIFIVLGRYLEARARGQTSAAIRKLMGLRAKTSRILVNGIEKEIPVEEVAVGDIVVVRPGEKIPVDGIVVEGSSAVDESMLTGESIPVEKVPNDTVIGATLNKTGSFNFRATKVGADTALAQIIRLVETAQTTKAPIQRVADVVAGNFIVIVHIIALLAFFFWFFIGYWRYGVGESATLGGISPFLFSLLIAITVLVISCPCAVGLATPAAIMVGTGRGAENGVLIKGGEALERAHKLDTIVFDKTGTLTAGTPKLTDLVAVPGHKETDVLLIAATAERGSEHPLGEAIVNGAEEQGISPGKAENFHSIPGKGVEAYFEEKRILLGTRKLMEEEGFSFKELKAEMRVFEESGKTAMLVAFGEEIIGLVAVADTLKENSREAIETLNKMGLEVVMITGDNVVTANAIAKEVGIPRVLAEVLPEDKANEIKKLQEEGKLVGMVGDGINDAPALIQSDVGIAMGAGTDVAMESAKIVLIKNDPRDVVVAIKLSRLTINKIKQNLLWAFGYNTIGIPIAAGILYPFFHSILITPELAAAFMALSSVSVTTNSLLMKRSKLK</sequence>
<dbReference type="FunFam" id="3.30.70.100:FF:000001">
    <property type="entry name" value="ATPase copper transporting beta"/>
    <property type="match status" value="3"/>
</dbReference>
<dbReference type="InterPro" id="IPR023299">
    <property type="entry name" value="ATPase_P-typ_cyto_dom_N"/>
</dbReference>
<dbReference type="CDD" id="cd02094">
    <property type="entry name" value="P-type_ATPase_Cu-like"/>
    <property type="match status" value="1"/>
</dbReference>
<dbReference type="NCBIfam" id="TIGR01525">
    <property type="entry name" value="ATPase-IB_hvy"/>
    <property type="match status" value="1"/>
</dbReference>
<dbReference type="InterPro" id="IPR001757">
    <property type="entry name" value="P_typ_ATPase"/>
</dbReference>
<evidence type="ECO:0000259" key="18">
    <source>
        <dbReference type="PROSITE" id="PS50846"/>
    </source>
</evidence>
<dbReference type="PANTHER" id="PTHR43520:SF8">
    <property type="entry name" value="P-TYPE CU(+) TRANSPORTER"/>
    <property type="match status" value="1"/>
</dbReference>
<dbReference type="CDD" id="cd00371">
    <property type="entry name" value="HMA"/>
    <property type="match status" value="3"/>
</dbReference>
<dbReference type="EC" id="3.6.3.5" evidence="19"/>
<evidence type="ECO:0000313" key="19">
    <source>
        <dbReference type="EMBL" id="AKB44744.1"/>
    </source>
</evidence>
<dbReference type="GeneID" id="24810967"/>
<feature type="domain" description="HMA" evidence="18">
    <location>
        <begin position="1"/>
        <end position="67"/>
    </location>
</feature>
<gene>
    <name evidence="19" type="ORF">MSVAZ_2475</name>
</gene>
<name>A0A0E3Q768_9EURY</name>
<dbReference type="GO" id="GO:0005524">
    <property type="term" value="F:ATP binding"/>
    <property type="evidence" value="ECO:0007669"/>
    <property type="project" value="UniProtKB-KW"/>
</dbReference>
<evidence type="ECO:0000256" key="14">
    <source>
        <dbReference type="ARBA" id="ARBA00023065"/>
    </source>
</evidence>
<comment type="subcellular location">
    <subcellularLocation>
        <location evidence="1">Endomembrane system</location>
        <topology evidence="1">Multi-pass membrane protein</topology>
    </subcellularLocation>
</comment>
<accession>A0A0E3Q768</accession>
<dbReference type="Proteomes" id="UP000033096">
    <property type="component" value="Chromosome"/>
</dbReference>
<dbReference type="EC" id="3.6.3.3" evidence="19"/>
<dbReference type="SFLD" id="SFLDS00003">
    <property type="entry name" value="Haloacid_Dehalogenase"/>
    <property type="match status" value="1"/>
</dbReference>
<dbReference type="InterPro" id="IPR036163">
    <property type="entry name" value="HMA_dom_sf"/>
</dbReference>
<feature type="domain" description="HMA" evidence="18">
    <location>
        <begin position="202"/>
        <end position="268"/>
    </location>
</feature>
<evidence type="ECO:0000256" key="15">
    <source>
        <dbReference type="ARBA" id="ARBA00023136"/>
    </source>
</evidence>
<dbReference type="PRINTS" id="PR00119">
    <property type="entry name" value="CATATPASE"/>
</dbReference>
<dbReference type="Pfam" id="PF00702">
    <property type="entry name" value="Hydrolase"/>
    <property type="match status" value="1"/>
</dbReference>
<dbReference type="InterPro" id="IPR027256">
    <property type="entry name" value="P-typ_ATPase_IB"/>
</dbReference>
<dbReference type="InterPro" id="IPR036412">
    <property type="entry name" value="HAD-like_sf"/>
</dbReference>
<keyword evidence="4 17" id="KW-0812">Transmembrane</keyword>
<dbReference type="SUPFAM" id="SSF55008">
    <property type="entry name" value="HMA, heavy metal-associated domain"/>
    <property type="match status" value="3"/>
</dbReference>
<dbReference type="NCBIfam" id="TIGR00003">
    <property type="entry name" value="copper ion binding protein"/>
    <property type="match status" value="3"/>
</dbReference>
<comment type="similarity">
    <text evidence="2">Belongs to the cation transport ATPase (P-type) (TC 3.A.3) family. Type IB subfamily.</text>
</comment>
<evidence type="ECO:0000313" key="20">
    <source>
        <dbReference type="Proteomes" id="UP000033096"/>
    </source>
</evidence>
<dbReference type="InterPro" id="IPR023214">
    <property type="entry name" value="HAD_sf"/>
</dbReference>
<dbReference type="InterPro" id="IPR059000">
    <property type="entry name" value="ATPase_P-type_domA"/>
</dbReference>
<dbReference type="PROSITE" id="PS01047">
    <property type="entry name" value="HMA_1"/>
    <property type="match status" value="3"/>
</dbReference>
<dbReference type="HOGENOM" id="CLU_001771_0_3_2"/>
<dbReference type="FunFam" id="3.40.50.1000:FF:000031">
    <property type="entry name" value="Probable copper-transporting ATPase HMA5"/>
    <property type="match status" value="1"/>
</dbReference>
<dbReference type="PANTHER" id="PTHR43520">
    <property type="entry name" value="ATP7, ISOFORM B"/>
    <property type="match status" value="1"/>
</dbReference>
<evidence type="ECO:0000256" key="11">
    <source>
        <dbReference type="ARBA" id="ARBA00022967"/>
    </source>
</evidence>
<dbReference type="GO" id="GO:0012505">
    <property type="term" value="C:endomembrane system"/>
    <property type="evidence" value="ECO:0007669"/>
    <property type="project" value="UniProtKB-SubCell"/>
</dbReference>
<keyword evidence="6" id="KW-0677">Repeat</keyword>
<evidence type="ECO:0000256" key="4">
    <source>
        <dbReference type="ARBA" id="ARBA00022692"/>
    </source>
</evidence>
<keyword evidence="11" id="KW-1278">Translocase</keyword>
<evidence type="ECO:0000256" key="7">
    <source>
        <dbReference type="ARBA" id="ARBA00022741"/>
    </source>
</evidence>
<evidence type="ECO:0000256" key="13">
    <source>
        <dbReference type="ARBA" id="ARBA00023008"/>
    </source>
</evidence>
<feature type="transmembrane region" description="Helical" evidence="17">
    <location>
        <begin position="542"/>
        <end position="564"/>
    </location>
</feature>
<dbReference type="Gene3D" id="3.40.50.1000">
    <property type="entry name" value="HAD superfamily/HAD-like"/>
    <property type="match status" value="1"/>
</dbReference>
<keyword evidence="10" id="KW-0460">Magnesium</keyword>
<evidence type="ECO:0000256" key="5">
    <source>
        <dbReference type="ARBA" id="ARBA00022723"/>
    </source>
</evidence>
<dbReference type="GO" id="GO:0055070">
    <property type="term" value="P:copper ion homeostasis"/>
    <property type="evidence" value="ECO:0007669"/>
    <property type="project" value="TreeGrafter"/>
</dbReference>
<dbReference type="InterPro" id="IPR006122">
    <property type="entry name" value="HMA_Cu_ion-bd"/>
</dbReference>
<feature type="transmembrane region" description="Helical" evidence="17">
    <location>
        <begin position="584"/>
        <end position="606"/>
    </location>
</feature>
<evidence type="ECO:0000256" key="8">
    <source>
        <dbReference type="ARBA" id="ARBA00022796"/>
    </source>
</evidence>
<dbReference type="FunFam" id="2.70.150.10:FF:000002">
    <property type="entry name" value="Copper-transporting ATPase 1, putative"/>
    <property type="match status" value="1"/>
</dbReference>
<evidence type="ECO:0000256" key="1">
    <source>
        <dbReference type="ARBA" id="ARBA00004127"/>
    </source>
</evidence>
<dbReference type="PROSITE" id="PS50846">
    <property type="entry name" value="HMA_2"/>
    <property type="match status" value="3"/>
</dbReference>
<dbReference type="InterPro" id="IPR017969">
    <property type="entry name" value="Heavy-metal-associated_CS"/>
</dbReference>
<evidence type="ECO:0000256" key="12">
    <source>
        <dbReference type="ARBA" id="ARBA00022989"/>
    </source>
</evidence>
<dbReference type="InterPro" id="IPR008250">
    <property type="entry name" value="ATPase_P-typ_transduc_dom_A_sf"/>
</dbReference>
<feature type="transmembrane region" description="Helical" evidence="17">
    <location>
        <begin position="295"/>
        <end position="317"/>
    </location>
</feature>
<evidence type="ECO:0000256" key="17">
    <source>
        <dbReference type="SAM" id="Phobius"/>
    </source>
</evidence>
<dbReference type="SFLD" id="SFLDF00027">
    <property type="entry name" value="p-type_atpase"/>
    <property type="match status" value="1"/>
</dbReference>
<keyword evidence="3" id="KW-0813">Transport</keyword>
<feature type="domain" description="HMA" evidence="18">
    <location>
        <begin position="134"/>
        <end position="200"/>
    </location>
</feature>
<evidence type="ECO:0000256" key="6">
    <source>
        <dbReference type="ARBA" id="ARBA00022737"/>
    </source>
</evidence>
<dbReference type="GO" id="GO:0016020">
    <property type="term" value="C:membrane"/>
    <property type="evidence" value="ECO:0007669"/>
    <property type="project" value="InterPro"/>
</dbReference>
<feature type="compositionally biased region" description="Low complexity" evidence="16">
    <location>
        <begin position="95"/>
        <end position="110"/>
    </location>
</feature>
<keyword evidence="7" id="KW-0547">Nucleotide-binding</keyword>
<dbReference type="PRINTS" id="PR00942">
    <property type="entry name" value="CUATPASEI"/>
</dbReference>
<keyword evidence="5" id="KW-0479">Metal-binding</keyword>